<reference evidence="1" key="2">
    <citation type="submission" date="2017-10" db="EMBL/GenBank/DDBJ databases">
        <title>Ladona fulva Genome sequencing and assembly.</title>
        <authorList>
            <person name="Murali S."/>
            <person name="Richards S."/>
            <person name="Bandaranaike D."/>
            <person name="Bellair M."/>
            <person name="Blankenburg K."/>
            <person name="Chao H."/>
            <person name="Dinh H."/>
            <person name="Doddapaneni H."/>
            <person name="Dugan-Rocha S."/>
            <person name="Elkadiri S."/>
            <person name="Gnanaolivu R."/>
            <person name="Hernandez B."/>
            <person name="Skinner E."/>
            <person name="Javaid M."/>
            <person name="Lee S."/>
            <person name="Li M."/>
            <person name="Ming W."/>
            <person name="Munidasa M."/>
            <person name="Muniz J."/>
            <person name="Nguyen L."/>
            <person name="Hughes D."/>
            <person name="Osuji N."/>
            <person name="Pu L.-L."/>
            <person name="Puazo M."/>
            <person name="Qu C."/>
            <person name="Quiroz J."/>
            <person name="Raj R."/>
            <person name="Weissenberger G."/>
            <person name="Xin Y."/>
            <person name="Zou X."/>
            <person name="Han Y."/>
            <person name="Worley K."/>
            <person name="Muzny D."/>
            <person name="Gibbs R."/>
        </authorList>
    </citation>
    <scope>NUCLEOTIDE SEQUENCE</scope>
    <source>
        <strain evidence="1">Sampled in the wild</strain>
    </source>
</reference>
<keyword evidence="2" id="KW-1185">Reference proteome</keyword>
<accession>A0A8K0P636</accession>
<name>A0A8K0P636_LADFU</name>
<evidence type="ECO:0000313" key="1">
    <source>
        <dbReference type="EMBL" id="KAG8235206.1"/>
    </source>
</evidence>
<dbReference type="EMBL" id="KZ308886">
    <property type="protein sequence ID" value="KAG8235206.1"/>
    <property type="molecule type" value="Genomic_DNA"/>
</dbReference>
<reference evidence="1" key="1">
    <citation type="submission" date="2013-04" db="EMBL/GenBank/DDBJ databases">
        <authorList>
            <person name="Qu J."/>
            <person name="Murali S.C."/>
            <person name="Bandaranaike D."/>
            <person name="Bellair M."/>
            <person name="Blankenburg K."/>
            <person name="Chao H."/>
            <person name="Dinh H."/>
            <person name="Doddapaneni H."/>
            <person name="Downs B."/>
            <person name="Dugan-Rocha S."/>
            <person name="Elkadiri S."/>
            <person name="Gnanaolivu R.D."/>
            <person name="Hernandez B."/>
            <person name="Javaid M."/>
            <person name="Jayaseelan J.C."/>
            <person name="Lee S."/>
            <person name="Li M."/>
            <person name="Ming W."/>
            <person name="Munidasa M."/>
            <person name="Muniz J."/>
            <person name="Nguyen L."/>
            <person name="Ongeri F."/>
            <person name="Osuji N."/>
            <person name="Pu L.-L."/>
            <person name="Puazo M."/>
            <person name="Qu C."/>
            <person name="Quiroz J."/>
            <person name="Raj R."/>
            <person name="Weissenberger G."/>
            <person name="Xin Y."/>
            <person name="Zou X."/>
            <person name="Han Y."/>
            <person name="Richards S."/>
            <person name="Worley K."/>
            <person name="Muzny D."/>
            <person name="Gibbs R."/>
        </authorList>
    </citation>
    <scope>NUCLEOTIDE SEQUENCE</scope>
    <source>
        <strain evidence="1">Sampled in the wild</strain>
    </source>
</reference>
<organism evidence="1 2">
    <name type="scientific">Ladona fulva</name>
    <name type="common">Scarce chaser dragonfly</name>
    <name type="synonym">Libellula fulva</name>
    <dbReference type="NCBI Taxonomy" id="123851"/>
    <lineage>
        <taxon>Eukaryota</taxon>
        <taxon>Metazoa</taxon>
        <taxon>Ecdysozoa</taxon>
        <taxon>Arthropoda</taxon>
        <taxon>Hexapoda</taxon>
        <taxon>Insecta</taxon>
        <taxon>Pterygota</taxon>
        <taxon>Palaeoptera</taxon>
        <taxon>Odonata</taxon>
        <taxon>Epiprocta</taxon>
        <taxon>Anisoptera</taxon>
        <taxon>Libelluloidea</taxon>
        <taxon>Libellulidae</taxon>
        <taxon>Ladona</taxon>
    </lineage>
</organism>
<dbReference type="OrthoDB" id="420519at2759"/>
<gene>
    <name evidence="1" type="ORF">J437_LFUL015300</name>
</gene>
<dbReference type="Proteomes" id="UP000792457">
    <property type="component" value="Unassembled WGS sequence"/>
</dbReference>
<protein>
    <submittedName>
        <fullName evidence="1">Uncharacterized protein</fullName>
    </submittedName>
</protein>
<proteinExistence type="predicted"/>
<sequence length="143" mass="16148">MLRPTYIRGSPENLLYPTDSFGKRCGVDEGVRDKPFLLFFDLTRCAQPALIHTGCPTPQICVEECPAEDFSSFIYIENLGMWDKAKVQKQLVCTYGYDKSRVNNPNDLKDAVIKKECAPWYLKSQSILLLLNTYLEGGGTNEA</sequence>
<comment type="caution">
    <text evidence="1">The sequence shown here is derived from an EMBL/GenBank/DDBJ whole genome shotgun (WGS) entry which is preliminary data.</text>
</comment>
<dbReference type="AlphaFoldDB" id="A0A8K0P636"/>
<evidence type="ECO:0000313" key="2">
    <source>
        <dbReference type="Proteomes" id="UP000792457"/>
    </source>
</evidence>